<accession>Q9BLH4</accession>
<dbReference type="GO" id="GO:0045944">
    <property type="term" value="P:positive regulation of transcription by RNA polymerase II"/>
    <property type="evidence" value="ECO:0007669"/>
    <property type="project" value="UniProtKB-ARBA"/>
</dbReference>
<organism evidence="8">
    <name type="scientific">Halocynthia roretzi</name>
    <name type="common">Sea squirt</name>
    <name type="synonym">Cynthia roretzi</name>
    <dbReference type="NCBI Taxonomy" id="7729"/>
    <lineage>
        <taxon>Eukaryota</taxon>
        <taxon>Metazoa</taxon>
        <taxon>Chordata</taxon>
        <taxon>Tunicata</taxon>
        <taxon>Ascidiacea</taxon>
        <taxon>Stolidobranchia</taxon>
        <taxon>Pyuridae</taxon>
        <taxon>Halocynthia</taxon>
    </lineage>
</organism>
<feature type="region of interest" description="Disordered" evidence="6">
    <location>
        <begin position="1"/>
        <end position="64"/>
    </location>
</feature>
<dbReference type="PROSITE" id="PS50157">
    <property type="entry name" value="ZINC_FINGER_C2H2_2"/>
    <property type="match status" value="3"/>
</dbReference>
<keyword evidence="4" id="KW-0862">Zinc</keyword>
<protein>
    <submittedName>
        <fullName evidence="8">HrZF-2 protein</fullName>
    </submittedName>
</protein>
<proteinExistence type="evidence at transcript level"/>
<dbReference type="PANTHER" id="PTHR19818:SF139">
    <property type="entry name" value="PAIR-RULE PROTEIN ODD-PAIRED"/>
    <property type="match status" value="1"/>
</dbReference>
<dbReference type="GO" id="GO:0008270">
    <property type="term" value="F:zinc ion binding"/>
    <property type="evidence" value="ECO:0007669"/>
    <property type="project" value="UniProtKB-KW"/>
</dbReference>
<dbReference type="EMBL" id="AB047036">
    <property type="protein sequence ID" value="BAB40782.1"/>
    <property type="molecule type" value="mRNA"/>
</dbReference>
<dbReference type="SMART" id="SM00355">
    <property type="entry name" value="ZnF_C2H2"/>
    <property type="match status" value="6"/>
</dbReference>
<dbReference type="PROSITE" id="PS00028">
    <property type="entry name" value="ZINC_FINGER_C2H2_1"/>
    <property type="match status" value="4"/>
</dbReference>
<evidence type="ECO:0000256" key="6">
    <source>
        <dbReference type="SAM" id="MobiDB-lite"/>
    </source>
</evidence>
<sequence length="550" mass="62962">GSLATDQLSHEDMSIMNESIDVQKGRSKKRKRKDRENAGIREEVEDDDEEFGAHSMENGSESSSDFNCTICKTAYKGIDNLMQHVELVHLKKNPHECCICHKKFAQAGNVKRHIRFVHLRERPFRCKDCSSTFDRLCYLQRHMRTHLQPDDNNHDFEHLKPCHCPECGKKCLTAHHLRGHMQRKHFAKNKQNYGQFLMKYKHLEAIGAGPGALTNGSKSRKADKKKRDVQELKKAQFPNGLEFNRNEHRYPSSAVPYSSGFLNGTAQQFPSSNMVCKKDAIDYNHQTILYSNQIHLKRGQCEHVHNNYPQEYFVGQNTLPQNGPGRQDSYDHLQHTNHVNSAVYKDDKSPLPKKLLSRRSNAEGVSIQLLNFRGKRRRGGRRNLRYSCKSCVNKSFLNLPMLKSHISVVHKTSLGRHVCLICGFDTNSADTLQAHAYRMHSTKSGKLRRRKKENKSYSVSFVTRVENTDSKLTLPYQSCLPFYQSTELTRGSKALPSYLQADFRDRPAHNQYGGLYEYTAENARGVTPNVKVGYGNPAHHLSAHPSLVQT</sequence>
<gene>
    <name evidence="8" type="primary">HrZF-2</name>
</gene>
<keyword evidence="1" id="KW-0479">Metal-binding</keyword>
<dbReference type="InterPro" id="IPR013087">
    <property type="entry name" value="Znf_C2H2_type"/>
</dbReference>
<reference evidence="8" key="1">
    <citation type="submission" date="2000-08" db="EMBL/GenBank/DDBJ databases">
        <title>Neural marker genes differently expressed in subsets of embryonic neural cells of the ascidian Halocynthia roretzi.</title>
        <authorList>
            <person name="Yagi K."/>
            <person name="Makabe K.W."/>
        </authorList>
    </citation>
    <scope>NUCLEOTIDE SEQUENCE</scope>
</reference>
<evidence type="ECO:0000256" key="3">
    <source>
        <dbReference type="ARBA" id="ARBA00022771"/>
    </source>
</evidence>
<feature type="non-terminal residue" evidence="8">
    <location>
        <position position="1"/>
    </location>
</feature>
<feature type="domain" description="C2H2-type" evidence="7">
    <location>
        <begin position="95"/>
        <end position="123"/>
    </location>
</feature>
<dbReference type="GO" id="GO:0000981">
    <property type="term" value="F:DNA-binding transcription factor activity, RNA polymerase II-specific"/>
    <property type="evidence" value="ECO:0007669"/>
    <property type="project" value="TreeGrafter"/>
</dbReference>
<evidence type="ECO:0000256" key="2">
    <source>
        <dbReference type="ARBA" id="ARBA00022737"/>
    </source>
</evidence>
<evidence type="ECO:0000256" key="4">
    <source>
        <dbReference type="ARBA" id="ARBA00022833"/>
    </source>
</evidence>
<name>Q9BLH4_HALRO</name>
<evidence type="ECO:0000259" key="7">
    <source>
        <dbReference type="PROSITE" id="PS50157"/>
    </source>
</evidence>
<dbReference type="InterPro" id="IPR036236">
    <property type="entry name" value="Znf_C2H2_sf"/>
</dbReference>
<keyword evidence="3 5" id="KW-0863">Zinc-finger</keyword>
<dbReference type="InterPro" id="IPR050329">
    <property type="entry name" value="GLI_C2H2-zinc-finger"/>
</dbReference>
<dbReference type="GO" id="GO:0005634">
    <property type="term" value="C:nucleus"/>
    <property type="evidence" value="ECO:0007669"/>
    <property type="project" value="UniProtKB-ARBA"/>
</dbReference>
<dbReference type="Pfam" id="PF00096">
    <property type="entry name" value="zf-C2H2"/>
    <property type="match status" value="2"/>
</dbReference>
<feature type="domain" description="C2H2-type" evidence="7">
    <location>
        <begin position="66"/>
        <end position="94"/>
    </location>
</feature>
<evidence type="ECO:0000256" key="5">
    <source>
        <dbReference type="PROSITE-ProRule" id="PRU00042"/>
    </source>
</evidence>
<dbReference type="PANTHER" id="PTHR19818">
    <property type="entry name" value="ZINC FINGER PROTEIN ZIC AND GLI"/>
    <property type="match status" value="1"/>
</dbReference>
<dbReference type="SUPFAM" id="SSF57667">
    <property type="entry name" value="beta-beta-alpha zinc fingers"/>
    <property type="match status" value="1"/>
</dbReference>
<dbReference type="AlphaFoldDB" id="Q9BLH4"/>
<evidence type="ECO:0000313" key="8">
    <source>
        <dbReference type="EMBL" id="BAB40782.1"/>
    </source>
</evidence>
<keyword evidence="2" id="KW-0677">Repeat</keyword>
<evidence type="ECO:0000256" key="1">
    <source>
        <dbReference type="ARBA" id="ARBA00022723"/>
    </source>
</evidence>
<dbReference type="Gene3D" id="3.30.160.60">
    <property type="entry name" value="Classic Zinc Finger"/>
    <property type="match status" value="3"/>
</dbReference>
<dbReference type="FunFam" id="3.30.160.60:FF:000446">
    <property type="entry name" value="Zinc finger protein"/>
    <property type="match status" value="1"/>
</dbReference>
<feature type="domain" description="C2H2-type" evidence="7">
    <location>
        <begin position="124"/>
        <end position="151"/>
    </location>
</feature>
<dbReference type="GO" id="GO:0000978">
    <property type="term" value="F:RNA polymerase II cis-regulatory region sequence-specific DNA binding"/>
    <property type="evidence" value="ECO:0007669"/>
    <property type="project" value="TreeGrafter"/>
</dbReference>